<accession>A0A0P6VR00</accession>
<keyword evidence="12" id="KW-1003">Cell membrane</keyword>
<dbReference type="GO" id="GO:0005886">
    <property type="term" value="C:plasma membrane"/>
    <property type="evidence" value="ECO:0007669"/>
    <property type="project" value="UniProtKB-SubCell"/>
</dbReference>
<evidence type="ECO:0000256" key="6">
    <source>
        <dbReference type="ARBA" id="ARBA00023002"/>
    </source>
</evidence>
<feature type="transmembrane region" description="Helical" evidence="12">
    <location>
        <begin position="169"/>
        <end position="190"/>
    </location>
</feature>
<keyword evidence="3 12" id="KW-0812">Transmembrane</keyword>
<comment type="cofactor">
    <cofactor evidence="1 12">
        <name>heme b</name>
        <dbReference type="ChEBI" id="CHEBI:60344"/>
    </cofactor>
</comment>
<dbReference type="Pfam" id="PF02628">
    <property type="entry name" value="COX15-CtaA"/>
    <property type="match status" value="1"/>
</dbReference>
<feature type="transmembrane region" description="Helical" evidence="12">
    <location>
        <begin position="273"/>
        <end position="293"/>
    </location>
</feature>
<evidence type="ECO:0000313" key="13">
    <source>
        <dbReference type="EMBL" id="KPL55198.1"/>
    </source>
</evidence>
<organism evidence="13 14">
    <name type="scientific">Prosthecodimorpha hirschii</name>
    <dbReference type="NCBI Taxonomy" id="665126"/>
    <lineage>
        <taxon>Bacteria</taxon>
        <taxon>Pseudomonadati</taxon>
        <taxon>Pseudomonadota</taxon>
        <taxon>Alphaproteobacteria</taxon>
        <taxon>Hyphomicrobiales</taxon>
        <taxon>Ancalomicrobiaceae</taxon>
        <taxon>Prosthecodimorpha</taxon>
    </lineage>
</organism>
<comment type="catalytic activity">
    <reaction evidence="11">
        <text>Fe(II)-heme o + 2 A + H2O = Fe(II)-heme a + 2 AH2</text>
        <dbReference type="Rhea" id="RHEA:63388"/>
        <dbReference type="ChEBI" id="CHEBI:13193"/>
        <dbReference type="ChEBI" id="CHEBI:15377"/>
        <dbReference type="ChEBI" id="CHEBI:17499"/>
        <dbReference type="ChEBI" id="CHEBI:60530"/>
        <dbReference type="ChEBI" id="CHEBI:61715"/>
        <dbReference type="EC" id="1.17.99.9"/>
    </reaction>
    <physiologicalReaction direction="left-to-right" evidence="11">
        <dbReference type="Rhea" id="RHEA:63389"/>
    </physiologicalReaction>
</comment>
<dbReference type="STRING" id="665126.ABB55_25640"/>
<dbReference type="HAMAP" id="MF_01665">
    <property type="entry name" value="HemeA_synth_type2"/>
    <property type="match status" value="1"/>
</dbReference>
<dbReference type="AlphaFoldDB" id="A0A0P6VR00"/>
<evidence type="ECO:0000256" key="3">
    <source>
        <dbReference type="ARBA" id="ARBA00022692"/>
    </source>
</evidence>
<feature type="transmembrane region" description="Helical" evidence="12">
    <location>
        <begin position="332"/>
        <end position="349"/>
    </location>
</feature>
<comment type="similarity">
    <text evidence="12">Belongs to the COX15/CtaA family. Type 2 subfamily.</text>
</comment>
<dbReference type="InterPro" id="IPR023754">
    <property type="entry name" value="HemeA_Synthase_type2"/>
</dbReference>
<evidence type="ECO:0000256" key="5">
    <source>
        <dbReference type="ARBA" id="ARBA00022989"/>
    </source>
</evidence>
<dbReference type="EMBL" id="LJYW01000001">
    <property type="protein sequence ID" value="KPL55198.1"/>
    <property type="molecule type" value="Genomic_DNA"/>
</dbReference>
<reference evidence="13 14" key="1">
    <citation type="submission" date="2015-09" db="EMBL/GenBank/DDBJ databases">
        <authorList>
            <person name="Jackson K.R."/>
            <person name="Lunt B.L."/>
            <person name="Fisher J.N.B."/>
            <person name="Gardner A.V."/>
            <person name="Bailey M.E."/>
            <person name="Deus L.M."/>
            <person name="Earl A.S."/>
            <person name="Gibby P.D."/>
            <person name="Hartmann K.A."/>
            <person name="Liu J.E."/>
            <person name="Manci A.M."/>
            <person name="Nielsen D.A."/>
            <person name="Solomon M.B."/>
            <person name="Breakwell D.P."/>
            <person name="Burnett S.H."/>
            <person name="Grose J.H."/>
        </authorList>
    </citation>
    <scope>NUCLEOTIDE SEQUENCE [LARGE SCALE GENOMIC DNA]</scope>
    <source>
        <strain evidence="13 14">16</strain>
    </source>
</reference>
<dbReference type="GO" id="GO:0120547">
    <property type="term" value="F:heme A synthase activity"/>
    <property type="evidence" value="ECO:0007669"/>
    <property type="project" value="UniProtKB-EC"/>
</dbReference>
<evidence type="ECO:0000256" key="1">
    <source>
        <dbReference type="ARBA" id="ARBA00001970"/>
    </source>
</evidence>
<dbReference type="EC" id="1.17.99.9" evidence="12"/>
<keyword evidence="6 12" id="KW-0560">Oxidoreductase</keyword>
<reference evidence="13 14" key="2">
    <citation type="submission" date="2015-10" db="EMBL/GenBank/DDBJ databases">
        <title>Draft Genome Sequence of Prosthecomicrobium hirschii ATCC 27832.</title>
        <authorList>
            <person name="Daniel J."/>
            <person name="Givan S.A."/>
            <person name="Brun Y.V."/>
            <person name="Brown P.J."/>
        </authorList>
    </citation>
    <scope>NUCLEOTIDE SEQUENCE [LARGE SCALE GENOMIC DNA]</scope>
    <source>
        <strain evidence="13 14">16</strain>
    </source>
</reference>
<feature type="binding site" description="axial binding residue" evidence="12">
    <location>
        <position position="334"/>
    </location>
    <ligand>
        <name>heme</name>
        <dbReference type="ChEBI" id="CHEBI:30413"/>
    </ligand>
    <ligandPart>
        <name>Fe</name>
        <dbReference type="ChEBI" id="CHEBI:18248"/>
    </ligandPart>
</feature>
<gene>
    <name evidence="12" type="primary">ctaA</name>
    <name evidence="13" type="ORF">ABB55_25640</name>
</gene>
<feature type="transmembrane region" description="Helical" evidence="12">
    <location>
        <begin position="108"/>
        <end position="126"/>
    </location>
</feature>
<comment type="subcellular location">
    <subcellularLocation>
        <location evidence="12">Cell membrane</location>
        <topology evidence="12">Multi-pass membrane protein</topology>
    </subcellularLocation>
    <subcellularLocation>
        <location evidence="2">Membrane</location>
        <topology evidence="2">Multi-pass membrane protein</topology>
    </subcellularLocation>
</comment>
<dbReference type="InterPro" id="IPR003780">
    <property type="entry name" value="COX15/CtaA_fam"/>
</dbReference>
<proteinExistence type="inferred from homology"/>
<evidence type="ECO:0000256" key="2">
    <source>
        <dbReference type="ARBA" id="ARBA00004141"/>
    </source>
</evidence>
<evidence type="ECO:0000256" key="8">
    <source>
        <dbReference type="ARBA" id="ARBA00023133"/>
    </source>
</evidence>
<evidence type="ECO:0000256" key="9">
    <source>
        <dbReference type="ARBA" id="ARBA00023136"/>
    </source>
</evidence>
<feature type="transmembrane region" description="Helical" evidence="12">
    <location>
        <begin position="210"/>
        <end position="231"/>
    </location>
</feature>
<evidence type="ECO:0000256" key="11">
    <source>
        <dbReference type="ARBA" id="ARBA00048044"/>
    </source>
</evidence>
<keyword evidence="8 12" id="KW-0350">Heme biosynthesis</keyword>
<dbReference type="PANTHER" id="PTHR23289">
    <property type="entry name" value="CYTOCHROME C OXIDASE ASSEMBLY PROTEIN COX15"/>
    <property type="match status" value="1"/>
</dbReference>
<evidence type="ECO:0000256" key="10">
    <source>
        <dbReference type="ARBA" id="ARBA00044501"/>
    </source>
</evidence>
<comment type="caution">
    <text evidence="13">The sequence shown here is derived from an EMBL/GenBank/DDBJ whole genome shotgun (WGS) entry which is preliminary data.</text>
</comment>
<evidence type="ECO:0000313" key="14">
    <source>
        <dbReference type="Proteomes" id="UP000048984"/>
    </source>
</evidence>
<dbReference type="PANTHER" id="PTHR23289:SF2">
    <property type="entry name" value="CYTOCHROME C OXIDASE ASSEMBLY PROTEIN COX15 HOMOLOG"/>
    <property type="match status" value="1"/>
</dbReference>
<dbReference type="Proteomes" id="UP000048984">
    <property type="component" value="Unassembled WGS sequence"/>
</dbReference>
<dbReference type="UniPathway" id="UPA00269">
    <property type="reaction ID" value="UER00713"/>
</dbReference>
<evidence type="ECO:0000256" key="12">
    <source>
        <dbReference type="HAMAP-Rule" id="MF_01665"/>
    </source>
</evidence>
<feature type="transmembrane region" description="Helical" evidence="12">
    <location>
        <begin position="26"/>
        <end position="44"/>
    </location>
</feature>
<protein>
    <recommendedName>
        <fullName evidence="12">Heme A synthase</fullName>
        <shortName evidence="12">HAS</shortName>
        <ecNumber evidence="12">1.17.99.9</ecNumber>
    </recommendedName>
    <alternativeName>
        <fullName evidence="12">Cytochrome aa3-controlling protein</fullName>
    </alternativeName>
</protein>
<sequence length="355" mass="37775">MSMSATLSVTPSAAPASTGTGPVKVWLGFVAFLVFAMVIVGGATRLTDSGLSITEWQPLLGALPPLTDAAWHEAFEKYRQIPQYKLVNQGMSLEAFKVIFWWEWAHRFLGRFIGVAFLVPFLVFAATGRIARRQVPRFVTLFALGGLQGAVGWWMVASGLVDRVDVAPYRLATHLTLACFIFAMLVWTALSLDEPASKTPAAARRRRGLAVGATVVTAAVFVQIFLGGLVAGNDAGLVYNTWPSMNGSFLPDAPLALEPAWRNLFENHGLVQFVHRIGAYTLFALALVQAGLAMRAGGAARASGLLLGLAVTAQAAVGILTLLMVVPLGLALVHQGLAVVVLGIAVAHLKAARHV</sequence>
<keyword evidence="7 12" id="KW-0408">Iron</keyword>
<comment type="subunit">
    <text evidence="12">Interacts with CtaB.</text>
</comment>
<dbReference type="GO" id="GO:0006784">
    <property type="term" value="P:heme A biosynthetic process"/>
    <property type="evidence" value="ECO:0007669"/>
    <property type="project" value="UniProtKB-UniRule"/>
</dbReference>
<dbReference type="GO" id="GO:0046872">
    <property type="term" value="F:metal ion binding"/>
    <property type="evidence" value="ECO:0007669"/>
    <property type="project" value="UniProtKB-KW"/>
</dbReference>
<name>A0A0P6VR00_9HYPH</name>
<feature type="transmembrane region" description="Helical" evidence="12">
    <location>
        <begin position="305"/>
        <end position="326"/>
    </location>
</feature>
<keyword evidence="9 12" id="KW-0472">Membrane</keyword>
<keyword evidence="5 12" id="KW-1133">Transmembrane helix</keyword>
<feature type="transmembrane region" description="Helical" evidence="12">
    <location>
        <begin position="138"/>
        <end position="157"/>
    </location>
</feature>
<evidence type="ECO:0000256" key="7">
    <source>
        <dbReference type="ARBA" id="ARBA00023004"/>
    </source>
</evidence>
<comment type="function">
    <text evidence="12">Catalyzes the conversion of heme O to heme A by two successive hydroxylations of the methyl group at C8. The first hydroxylation forms heme I, the second hydroxylation results in an unstable dihydroxymethyl group, which spontaneously dehydrates, resulting in the formyl group of heme A.</text>
</comment>
<evidence type="ECO:0000256" key="4">
    <source>
        <dbReference type="ARBA" id="ARBA00022723"/>
    </source>
</evidence>
<comment type="pathway">
    <text evidence="10 12">Porphyrin-containing compound metabolism; heme A biosynthesis; heme A from heme O: step 1/1.</text>
</comment>
<keyword evidence="14" id="KW-1185">Reference proteome</keyword>
<keyword evidence="4 12" id="KW-0479">Metal-binding</keyword>
<feature type="binding site" description="axial binding residue" evidence="12">
    <location>
        <position position="275"/>
    </location>
    <ligand>
        <name>heme</name>
        <dbReference type="ChEBI" id="CHEBI:30413"/>
    </ligand>
    <ligandPart>
        <name>Fe</name>
        <dbReference type="ChEBI" id="CHEBI:18248"/>
    </ligandPart>
</feature>